<dbReference type="PROSITE" id="PS00211">
    <property type="entry name" value="ABC_TRANSPORTER_1"/>
    <property type="match status" value="2"/>
</dbReference>
<dbReference type="FunFam" id="3.40.50.300:FF:000309">
    <property type="entry name" value="ABC transporter ATP-binding protein"/>
    <property type="match status" value="1"/>
</dbReference>
<dbReference type="Gene3D" id="1.10.287.380">
    <property type="entry name" value="Valyl-tRNA synthetase, C-terminal domain"/>
    <property type="match status" value="1"/>
</dbReference>
<dbReference type="EMBL" id="BMFK01000001">
    <property type="protein sequence ID" value="GGE57559.1"/>
    <property type="molecule type" value="Genomic_DNA"/>
</dbReference>
<feature type="coiled-coil region" evidence="4">
    <location>
        <begin position="570"/>
        <end position="641"/>
    </location>
</feature>
<dbReference type="GO" id="GO:0005524">
    <property type="term" value="F:ATP binding"/>
    <property type="evidence" value="ECO:0007669"/>
    <property type="project" value="UniProtKB-KW"/>
</dbReference>
<comment type="caution">
    <text evidence="6">The sequence shown here is derived from an EMBL/GenBank/DDBJ whole genome shotgun (WGS) entry which is preliminary data.</text>
</comment>
<dbReference type="PANTHER" id="PTHR42855">
    <property type="entry name" value="ABC TRANSPORTER ATP-BINDING SUBUNIT"/>
    <property type="match status" value="1"/>
</dbReference>
<feature type="domain" description="ABC transporter" evidence="5">
    <location>
        <begin position="330"/>
        <end position="544"/>
    </location>
</feature>
<reference evidence="6" key="1">
    <citation type="journal article" date="2014" name="Int. J. Syst. Evol. Microbiol.">
        <title>Complete genome sequence of Corynebacterium casei LMG S-19264T (=DSM 44701T), isolated from a smear-ripened cheese.</title>
        <authorList>
            <consortium name="US DOE Joint Genome Institute (JGI-PGF)"/>
            <person name="Walter F."/>
            <person name="Albersmeier A."/>
            <person name="Kalinowski J."/>
            <person name="Ruckert C."/>
        </authorList>
    </citation>
    <scope>NUCLEOTIDE SEQUENCE</scope>
    <source>
        <strain evidence="6">CGMCC 1.12698</strain>
    </source>
</reference>
<dbReference type="InterPro" id="IPR037118">
    <property type="entry name" value="Val-tRNA_synth_C_sf"/>
</dbReference>
<dbReference type="AlphaFoldDB" id="A0A917AKP0"/>
<dbReference type="InterPro" id="IPR032781">
    <property type="entry name" value="ABC_tran_Xtn"/>
</dbReference>
<dbReference type="GO" id="GO:0003677">
    <property type="term" value="F:DNA binding"/>
    <property type="evidence" value="ECO:0007669"/>
    <property type="project" value="InterPro"/>
</dbReference>
<organism evidence="6 7">
    <name type="scientific">Priestia taiwanensis</name>
    <dbReference type="NCBI Taxonomy" id="1347902"/>
    <lineage>
        <taxon>Bacteria</taxon>
        <taxon>Bacillati</taxon>
        <taxon>Bacillota</taxon>
        <taxon>Bacilli</taxon>
        <taxon>Bacillales</taxon>
        <taxon>Bacillaceae</taxon>
        <taxon>Priestia</taxon>
    </lineage>
</organism>
<dbReference type="FunFam" id="3.40.50.300:FF:000011">
    <property type="entry name" value="Putative ABC transporter ATP-binding component"/>
    <property type="match status" value="1"/>
</dbReference>
<evidence type="ECO:0000313" key="6">
    <source>
        <dbReference type="EMBL" id="GGE57559.1"/>
    </source>
</evidence>
<dbReference type="InterPro" id="IPR017871">
    <property type="entry name" value="ABC_transporter-like_CS"/>
</dbReference>
<dbReference type="InterPro" id="IPR003593">
    <property type="entry name" value="AAA+_ATPase"/>
</dbReference>
<dbReference type="Pfam" id="PF16326">
    <property type="entry name" value="ABC_tran_CTD"/>
    <property type="match status" value="1"/>
</dbReference>
<dbReference type="PROSITE" id="PS50893">
    <property type="entry name" value="ABC_TRANSPORTER_2"/>
    <property type="match status" value="2"/>
</dbReference>
<protein>
    <submittedName>
        <fullName evidence="6">ABC transporter ATP-binding protein YdiF</fullName>
    </submittedName>
</protein>
<proteinExistence type="predicted"/>
<dbReference type="SUPFAM" id="SSF52540">
    <property type="entry name" value="P-loop containing nucleoside triphosphate hydrolases"/>
    <property type="match status" value="2"/>
</dbReference>
<keyword evidence="3 6" id="KW-0067">ATP-binding</keyword>
<dbReference type="InterPro" id="IPR051309">
    <property type="entry name" value="ABCF_ATPase"/>
</dbReference>
<evidence type="ECO:0000256" key="1">
    <source>
        <dbReference type="ARBA" id="ARBA00022737"/>
    </source>
</evidence>
<name>A0A917AKP0_9BACI</name>
<dbReference type="InterPro" id="IPR003439">
    <property type="entry name" value="ABC_transporter-like_ATP-bd"/>
</dbReference>
<reference evidence="6" key="2">
    <citation type="submission" date="2020-09" db="EMBL/GenBank/DDBJ databases">
        <authorList>
            <person name="Sun Q."/>
            <person name="Zhou Y."/>
        </authorList>
    </citation>
    <scope>NUCLEOTIDE SEQUENCE</scope>
    <source>
        <strain evidence="6">CGMCC 1.12698</strain>
    </source>
</reference>
<keyword evidence="2" id="KW-0547">Nucleotide-binding</keyword>
<dbReference type="Pfam" id="PF12848">
    <property type="entry name" value="ABC_tran_Xtn"/>
    <property type="match status" value="1"/>
</dbReference>
<evidence type="ECO:0000256" key="2">
    <source>
        <dbReference type="ARBA" id="ARBA00022741"/>
    </source>
</evidence>
<keyword evidence="7" id="KW-1185">Reference proteome</keyword>
<dbReference type="RefSeq" id="WP_188386863.1">
    <property type="nucleotide sequence ID" value="NZ_BMFK01000001.1"/>
</dbReference>
<dbReference type="CDD" id="cd03221">
    <property type="entry name" value="ABCF_EF-3"/>
    <property type="match status" value="2"/>
</dbReference>
<sequence length="643" mass="73383">MILVTASHIHKAYGTDVILEDATLTVQERERVALVGPNGAGKSTLLKVIAGELSHDKGEVHIAKGSTIGYLAQHSTVDSSMTVYEELRSVYNDLFAVEKRMREVEAEMSKPSVYENESKFQSLSGEYARLQQQFTDRNGYAIDANVRSILHGLDFPEDMHSQSVQSLSGGQKTRLALGKQLLMQPDLLILDEPTNYLDIARLTWLEEYLKSYSGAVLIVSHDRYFLDALADIVYEIERGVTKRYKGNYSAYLEQKAQDLALQAKRFEQQQAEIARTEEYIRRNIEGVRTKQAQSRRKMLEKMDRIESPITSTGKVSFSFDIMRQTGNDVLMVEDVAIGYETKQLSKDINLQLKRGERVALIGPNGIGKSTLLKNIVGDMKPFKGNVRFGTNIDLGYYTQEQEHLQVNKTVIQEVWDSFPHLDRREIRTILSHFLFTGDDLEKPISILSGGERARVALVKLMLQKPNVMILDEPTNHLDLMSKEVLEGALADYPGTLFFISHDRFFLNRLATRVVELGEEGLTTYLGNYDDYVEKKAFLEELARENGEVLVETKKEEDTSFEDQKRKRQEDRMLKREARKKEERLQAIEGEIAELEEKVVAFEEQLCDPEIFNDPMQAKSINDECEATKEAIQALYDEWEELSS</sequence>
<feature type="domain" description="ABC transporter" evidence="5">
    <location>
        <begin position="4"/>
        <end position="263"/>
    </location>
</feature>
<evidence type="ECO:0000259" key="5">
    <source>
        <dbReference type="PROSITE" id="PS50893"/>
    </source>
</evidence>
<accession>A0A917AKP0</accession>
<dbReference type="InterPro" id="IPR032524">
    <property type="entry name" value="ABC_tran_C"/>
</dbReference>
<dbReference type="InterPro" id="IPR027417">
    <property type="entry name" value="P-loop_NTPase"/>
</dbReference>
<dbReference type="SMART" id="SM00382">
    <property type="entry name" value="AAA"/>
    <property type="match status" value="2"/>
</dbReference>
<keyword evidence="4" id="KW-0175">Coiled coil</keyword>
<dbReference type="GO" id="GO:0016887">
    <property type="term" value="F:ATP hydrolysis activity"/>
    <property type="evidence" value="ECO:0007669"/>
    <property type="project" value="InterPro"/>
</dbReference>
<dbReference type="PANTHER" id="PTHR42855:SF2">
    <property type="entry name" value="DRUG RESISTANCE ABC TRANSPORTER,ATP-BINDING PROTEIN"/>
    <property type="match status" value="1"/>
</dbReference>
<keyword evidence="1" id="KW-0677">Repeat</keyword>
<dbReference type="Gene3D" id="3.40.50.300">
    <property type="entry name" value="P-loop containing nucleotide triphosphate hydrolases"/>
    <property type="match status" value="2"/>
</dbReference>
<dbReference type="Pfam" id="PF00005">
    <property type="entry name" value="ABC_tran"/>
    <property type="match status" value="2"/>
</dbReference>
<gene>
    <name evidence="6" type="primary">ydiF</name>
    <name evidence="6" type="ORF">GCM10007140_04940</name>
</gene>
<evidence type="ECO:0000256" key="4">
    <source>
        <dbReference type="SAM" id="Coils"/>
    </source>
</evidence>
<dbReference type="Proteomes" id="UP000605259">
    <property type="component" value="Unassembled WGS sequence"/>
</dbReference>
<evidence type="ECO:0000256" key="3">
    <source>
        <dbReference type="ARBA" id="ARBA00022840"/>
    </source>
</evidence>
<evidence type="ECO:0000313" key="7">
    <source>
        <dbReference type="Proteomes" id="UP000605259"/>
    </source>
</evidence>